<proteinExistence type="predicted"/>
<name>A0ABS3RWT7_9ACTN</name>
<dbReference type="PANTHER" id="PTHR36503">
    <property type="entry name" value="BLR2520 PROTEIN"/>
    <property type="match status" value="1"/>
</dbReference>
<dbReference type="Proteomes" id="UP000680206">
    <property type="component" value="Unassembled WGS sequence"/>
</dbReference>
<organism evidence="1 2">
    <name type="scientific">Actinomadura violacea</name>
    <dbReference type="NCBI Taxonomy" id="2819934"/>
    <lineage>
        <taxon>Bacteria</taxon>
        <taxon>Bacillati</taxon>
        <taxon>Actinomycetota</taxon>
        <taxon>Actinomycetes</taxon>
        <taxon>Streptosporangiales</taxon>
        <taxon>Thermomonosporaceae</taxon>
        <taxon>Actinomadura</taxon>
    </lineage>
</organism>
<accession>A0ABS3RWT7</accession>
<evidence type="ECO:0000313" key="1">
    <source>
        <dbReference type="EMBL" id="MBO2461218.1"/>
    </source>
</evidence>
<gene>
    <name evidence="1" type="ORF">J4709_26905</name>
</gene>
<dbReference type="RefSeq" id="WP_208244599.1">
    <property type="nucleotide sequence ID" value="NZ_JAGEPF010000017.1"/>
</dbReference>
<dbReference type="SUPFAM" id="SSF54593">
    <property type="entry name" value="Glyoxalase/Bleomycin resistance protein/Dihydroxybiphenyl dioxygenase"/>
    <property type="match status" value="1"/>
</dbReference>
<evidence type="ECO:0000313" key="2">
    <source>
        <dbReference type="Proteomes" id="UP000680206"/>
    </source>
</evidence>
<dbReference type="PANTHER" id="PTHR36503:SF1">
    <property type="entry name" value="BLR2520 PROTEIN"/>
    <property type="match status" value="1"/>
</dbReference>
<reference evidence="1 2" key="1">
    <citation type="submission" date="2021-03" db="EMBL/GenBank/DDBJ databases">
        <title>Actinomadura violae sp. nov., isolated from lichen in Thailand.</title>
        <authorList>
            <person name="Kanchanasin P."/>
            <person name="Saeng-In P."/>
            <person name="Phongsopitanun W."/>
            <person name="Yuki M."/>
            <person name="Kudo T."/>
            <person name="Ohkuma M."/>
            <person name="Tanasupawat S."/>
        </authorList>
    </citation>
    <scope>NUCLEOTIDE SEQUENCE [LARGE SCALE GENOMIC DNA]</scope>
    <source>
        <strain evidence="1 2">LCR2-06</strain>
    </source>
</reference>
<keyword evidence="2" id="KW-1185">Reference proteome</keyword>
<comment type="caution">
    <text evidence="1">The sequence shown here is derived from an EMBL/GenBank/DDBJ whole genome shotgun (WGS) entry which is preliminary data.</text>
</comment>
<protein>
    <submittedName>
        <fullName evidence="1">Glyoxalase</fullName>
    </submittedName>
</protein>
<dbReference type="EMBL" id="JAGEPF010000017">
    <property type="protein sequence ID" value="MBO2461218.1"/>
    <property type="molecule type" value="Genomic_DNA"/>
</dbReference>
<sequence>MATFGSVTLEVADPAAAKAFYEAFGLGPYVDVRASDAAADGFRGFALSLVVSQPGDVDAFMNAALDAGATTLKPAAKSFWGYGGVVQAPDGTICKIATSKKKDTGPVAREIDRVALLLGVADVKASKRFYVDRGLAVAKSFGGKYVEFDTASAVTLALYPRRALAKDIGVPLEGTGSHRIVISGDAGPFTDPDGFAWETASA</sequence>
<dbReference type="Gene3D" id="3.10.180.10">
    <property type="entry name" value="2,3-Dihydroxybiphenyl 1,2-Dioxygenase, domain 1"/>
    <property type="match status" value="2"/>
</dbReference>
<dbReference type="InterPro" id="IPR029068">
    <property type="entry name" value="Glyas_Bleomycin-R_OHBP_Dase"/>
</dbReference>